<proteinExistence type="inferred from homology"/>
<keyword evidence="3" id="KW-0732">Signal</keyword>
<dbReference type="KEGG" id="tvl:FAZ95_06845"/>
<evidence type="ECO:0000313" key="4">
    <source>
        <dbReference type="EMBL" id="QCP48924.1"/>
    </source>
</evidence>
<dbReference type="GO" id="GO:0005829">
    <property type="term" value="C:cytosol"/>
    <property type="evidence" value="ECO:0007669"/>
    <property type="project" value="TreeGrafter"/>
</dbReference>
<evidence type="ECO:0000256" key="1">
    <source>
        <dbReference type="ARBA" id="ARBA00005564"/>
    </source>
</evidence>
<dbReference type="Pfam" id="PF10282">
    <property type="entry name" value="Lactonase"/>
    <property type="match status" value="1"/>
</dbReference>
<feature type="signal peptide" evidence="3">
    <location>
        <begin position="1"/>
        <end position="24"/>
    </location>
</feature>
<dbReference type="RefSeq" id="WP_137331755.1">
    <property type="nucleotide sequence ID" value="NZ_CP040077.1"/>
</dbReference>
<dbReference type="AlphaFoldDB" id="A0A4P8IPW8"/>
<dbReference type="Proteomes" id="UP000298656">
    <property type="component" value="Chromosome 1"/>
</dbReference>
<organism evidence="4 5">
    <name type="scientific">Trinickia violacea</name>
    <dbReference type="NCBI Taxonomy" id="2571746"/>
    <lineage>
        <taxon>Bacteria</taxon>
        <taxon>Pseudomonadati</taxon>
        <taxon>Pseudomonadota</taxon>
        <taxon>Betaproteobacteria</taxon>
        <taxon>Burkholderiales</taxon>
        <taxon>Burkholderiaceae</taxon>
        <taxon>Trinickia</taxon>
    </lineage>
</organism>
<keyword evidence="2" id="KW-0119">Carbohydrate metabolism</keyword>
<name>A0A4P8IPW8_9BURK</name>
<evidence type="ECO:0000313" key="5">
    <source>
        <dbReference type="Proteomes" id="UP000298656"/>
    </source>
</evidence>
<dbReference type="InterPro" id="IPR015943">
    <property type="entry name" value="WD40/YVTN_repeat-like_dom_sf"/>
</dbReference>
<evidence type="ECO:0000256" key="2">
    <source>
        <dbReference type="ARBA" id="ARBA00022526"/>
    </source>
</evidence>
<accession>A0A4P8IPW8</accession>
<dbReference type="GO" id="GO:0006006">
    <property type="term" value="P:glucose metabolic process"/>
    <property type="evidence" value="ECO:0007669"/>
    <property type="project" value="UniProtKB-KW"/>
</dbReference>
<keyword evidence="2" id="KW-0313">Glucose metabolism</keyword>
<dbReference type="InterPro" id="IPR011048">
    <property type="entry name" value="Haem_d1_sf"/>
</dbReference>
<dbReference type="InterPro" id="IPR019405">
    <property type="entry name" value="Lactonase_7-beta_prop"/>
</dbReference>
<dbReference type="PANTHER" id="PTHR30344">
    <property type="entry name" value="6-PHOSPHOGLUCONOLACTONASE-RELATED"/>
    <property type="match status" value="1"/>
</dbReference>
<sequence>MRSLVKWTSAAVASLGVVTSAAHAATIVYVSNADSRTISVLKLNEESGKLSSIEDVPVTGMVMPLTVSPDRKYLFASLRSKPYSVASFRIEGDGRLTPVATSPLPESMANLSTDKTGHFLFAASYGGNLISESRIGPDGVVAPANLVIPTKPKAHAIKTDPSNRWLFATNLGGDIVMQCRFDAKTGAITPNDPPTLDFPKQAGPRHFVFHPNGHVVYVVDELDGKLETASFDPERGTLAIRQTVSAVPAGFSGTPWAADVHTTPDGRFLYASERTSSTLIAYRIDGPDGRLSPLGEYATEKQPRAFAVDSSGRYLLSAGQLSNAVSVHRIDPQTGQLTRLGSTLVGKNPSWVEIVDVE</sequence>
<feature type="chain" id="PRO_5020688308" evidence="3">
    <location>
        <begin position="25"/>
        <end position="358"/>
    </location>
</feature>
<keyword evidence="5" id="KW-1185">Reference proteome</keyword>
<dbReference type="GO" id="GO:0017057">
    <property type="term" value="F:6-phosphogluconolactonase activity"/>
    <property type="evidence" value="ECO:0007669"/>
    <property type="project" value="TreeGrafter"/>
</dbReference>
<dbReference type="Gene3D" id="2.130.10.10">
    <property type="entry name" value="YVTN repeat-like/Quinoprotein amine dehydrogenase"/>
    <property type="match status" value="1"/>
</dbReference>
<dbReference type="InterPro" id="IPR050282">
    <property type="entry name" value="Cycloisomerase_2"/>
</dbReference>
<protein>
    <submittedName>
        <fullName evidence="4">Lactonase family protein</fullName>
    </submittedName>
</protein>
<reference evidence="4 5" key="1">
    <citation type="submission" date="2019-05" db="EMBL/GenBank/DDBJ databases">
        <title>Burkholderia sp. DHOD12, isolated from subtropical forest soil.</title>
        <authorList>
            <person name="Gao Z.-H."/>
            <person name="Qiu L.-H."/>
        </authorList>
    </citation>
    <scope>NUCLEOTIDE SEQUENCE [LARGE SCALE GENOMIC DNA]</scope>
    <source>
        <strain evidence="4 5">DHOD12</strain>
    </source>
</reference>
<dbReference type="EMBL" id="CP040077">
    <property type="protein sequence ID" value="QCP48924.1"/>
    <property type="molecule type" value="Genomic_DNA"/>
</dbReference>
<gene>
    <name evidence="4" type="ORF">FAZ95_06845</name>
</gene>
<dbReference type="OrthoDB" id="9790815at2"/>
<dbReference type="SUPFAM" id="SSF51004">
    <property type="entry name" value="C-terminal (heme d1) domain of cytochrome cd1-nitrite reductase"/>
    <property type="match status" value="1"/>
</dbReference>
<comment type="similarity">
    <text evidence="1">Belongs to the cycloisomerase 2 family.</text>
</comment>
<evidence type="ECO:0000256" key="3">
    <source>
        <dbReference type="SAM" id="SignalP"/>
    </source>
</evidence>
<dbReference type="PANTHER" id="PTHR30344:SF1">
    <property type="entry name" value="6-PHOSPHOGLUCONOLACTONASE"/>
    <property type="match status" value="1"/>
</dbReference>